<dbReference type="GO" id="GO:1990423">
    <property type="term" value="C:RZZ complex"/>
    <property type="evidence" value="ECO:0007669"/>
    <property type="project" value="TreeGrafter"/>
</dbReference>
<feature type="domain" description="KNTC1 first ARM-repeats" evidence="2">
    <location>
        <begin position="388"/>
        <end position="674"/>
    </location>
</feature>
<dbReference type="GO" id="GO:0007094">
    <property type="term" value="P:mitotic spindle assembly checkpoint signaling"/>
    <property type="evidence" value="ECO:0007669"/>
    <property type="project" value="TreeGrafter"/>
</dbReference>
<organism evidence="3 4">
    <name type="scientific">Fasciola gigantica</name>
    <name type="common">Giant liver fluke</name>
    <dbReference type="NCBI Taxonomy" id="46835"/>
    <lineage>
        <taxon>Eukaryota</taxon>
        <taxon>Metazoa</taxon>
        <taxon>Spiralia</taxon>
        <taxon>Lophotrochozoa</taxon>
        <taxon>Platyhelminthes</taxon>
        <taxon>Trematoda</taxon>
        <taxon>Digenea</taxon>
        <taxon>Plagiorchiida</taxon>
        <taxon>Echinostomata</taxon>
        <taxon>Echinostomatoidea</taxon>
        <taxon>Fasciolidae</taxon>
        <taxon>Fasciola</taxon>
    </lineage>
</organism>
<evidence type="ECO:0000313" key="4">
    <source>
        <dbReference type="Proteomes" id="UP000316759"/>
    </source>
</evidence>
<keyword evidence="4" id="KW-1185">Reference proteome</keyword>
<evidence type="ECO:0000313" key="3">
    <source>
        <dbReference type="EMBL" id="TPP56700.1"/>
    </source>
</evidence>
<dbReference type="GO" id="GO:0000070">
    <property type="term" value="P:mitotic sister chromatid segregation"/>
    <property type="evidence" value="ECO:0007669"/>
    <property type="project" value="TreeGrafter"/>
</dbReference>
<dbReference type="InterPro" id="IPR052802">
    <property type="entry name" value="KNTC1"/>
</dbReference>
<dbReference type="PANTHER" id="PTHR15688:SF1">
    <property type="entry name" value="KINETOCHORE-ASSOCIATED PROTEIN 1"/>
    <property type="match status" value="1"/>
</dbReference>
<dbReference type="STRING" id="46835.A0A504YFE8"/>
<feature type="region of interest" description="Disordered" evidence="1">
    <location>
        <begin position="431"/>
        <end position="452"/>
    </location>
</feature>
<dbReference type="EMBL" id="SUNJ01014184">
    <property type="protein sequence ID" value="TPP56700.1"/>
    <property type="molecule type" value="Genomic_DNA"/>
</dbReference>
<name>A0A504YFE8_FASGI</name>
<dbReference type="Proteomes" id="UP000316759">
    <property type="component" value="Unassembled WGS sequence"/>
</dbReference>
<dbReference type="InterPro" id="IPR055403">
    <property type="entry name" value="ARM_KNTC1_1st"/>
</dbReference>
<gene>
    <name evidence="3" type="ORF">FGIG_04948</name>
</gene>
<comment type="caution">
    <text evidence="3">The sequence shown here is derived from an EMBL/GenBank/DDBJ whole genome shotgun (WGS) entry which is preliminary data.</text>
</comment>
<dbReference type="GO" id="GO:0005828">
    <property type="term" value="C:kinetochore microtubule"/>
    <property type="evidence" value="ECO:0007669"/>
    <property type="project" value="TreeGrafter"/>
</dbReference>
<dbReference type="GO" id="GO:1903394">
    <property type="term" value="P:protein localization to kinetochore involved in kinetochore assembly"/>
    <property type="evidence" value="ECO:0007669"/>
    <property type="project" value="TreeGrafter"/>
</dbReference>
<evidence type="ECO:0000256" key="1">
    <source>
        <dbReference type="SAM" id="MobiDB-lite"/>
    </source>
</evidence>
<proteinExistence type="predicted"/>
<feature type="compositionally biased region" description="Low complexity" evidence="1">
    <location>
        <begin position="436"/>
        <end position="449"/>
    </location>
</feature>
<dbReference type="GO" id="GO:0005737">
    <property type="term" value="C:cytoplasm"/>
    <property type="evidence" value="ECO:0007669"/>
    <property type="project" value="TreeGrafter"/>
</dbReference>
<evidence type="ECO:0000259" key="2">
    <source>
        <dbReference type="Pfam" id="PF24520"/>
    </source>
</evidence>
<dbReference type="OrthoDB" id="343783at2759"/>
<protein>
    <recommendedName>
        <fullName evidence="2">KNTC1 first ARM-repeats domain-containing protein</fullName>
    </recommendedName>
</protein>
<dbReference type="PANTHER" id="PTHR15688">
    <property type="entry name" value="KINETOCHORE-ASSOCIATED PROTEIN 1"/>
    <property type="match status" value="1"/>
</dbReference>
<dbReference type="GO" id="GO:0031267">
    <property type="term" value="F:small GTPase binding"/>
    <property type="evidence" value="ECO:0007669"/>
    <property type="project" value="TreeGrafter"/>
</dbReference>
<dbReference type="Pfam" id="PF24520">
    <property type="entry name" value="ARM_KNTC1_1st"/>
    <property type="match status" value="1"/>
</dbReference>
<accession>A0A504YFE8</accession>
<reference evidence="3 4" key="1">
    <citation type="submission" date="2019-04" db="EMBL/GenBank/DDBJ databases">
        <title>Annotation for the trematode Fasciola gigantica.</title>
        <authorList>
            <person name="Choi Y.-J."/>
        </authorList>
    </citation>
    <scope>NUCLEOTIDE SEQUENCE [LARGE SCALE GENOMIC DNA]</scope>
    <source>
        <strain evidence="3">Uganda_cow_1</strain>
    </source>
</reference>
<sequence>MSALHEVCTLTEIESTQQPVHVNGVVRPPWWFFSVDDTLLVYKDKITTSSFTHSSSIVQLAVTPDNTLIFFVDNQGRLNLFSPNESLGLFSLCEFGKIRKLQLIATSLDHFSLLLVTEENILYWKALDTTLFFSALDGGKTQYFAELFHRVVKLPCSSNSQVACALIGGTTGIVEISIPNDLTWLTGCAKPVTEQIRDPLEHLNFHSKFKKSVMIPQTGYCLALSVDGLLFLFNLVAELCLGPVQTFSGILDFSVEPLTHSNEVEAEDIVNLPECGLILLRSADENDKPLTGDADPEAQSLILETIIFPSLERLNKIHVAVTSWLLSDSDLGEFKATDADYRTDNVSQVLFAEFLQSLCSGSDSPRESEPFVRIRILQTVDAIQGVYRLLKEFRFSEARHLVQEYRLASNIYQKVVTAELRWLLLTLLGTSPHQQSDSTSSKKASDSSAPHGEKLPGEICDRILVCLDEVECIWPIHDLLERFLEVCMPTPGMQMKLLLSLKEKLFADKQSNEIEFEKYSVKIYSILKRLKAFLLLNGPERFSPSTWKAFLGSSIYTLFAFFLTTDGSIQPREIPCDPSKAFLIWNLYKNDLIKLLNQEALNLICDSLSRRSLTFTPHPDQEFETQKQIFIESETAIHRWLRNELFPAVINRCPQSIHLIVNFVIRRVQQLEAYSSVNETPDLAASGVSVCPFSWPDFAISWTEGFLNAVSLTIGGFETVYLTPGDKVKAYMTGLGSLDPKVDPLGDLRKMAKQLRTIETLRKVYGCRLSLANCDAQTELSIAYRILDIPFNLGMSLSGGVDSLTAKYLEDRKIDLETFHQGYALDLCRRIKVALEQSDSVIGFDYNTQSINPSPSAESESHAHDLKALVLQACVVAEWITVPLCRIKVVYKLASLAPLPWPKELLQLVDKVLSHARANKLLHSKPVTYGRAIGLSHFKYAARMPQLSRLERLVSIARVQEILARYSLSNISCVEIDGDVSIDIARHAVCCIMYNFSNPFSVRSATNTFDTSVPKMNEQVLRDSATIARELIACEEWAVWFARVRMQIITEMASDLSILDENTPDWEEFRQSIFEQRVFFVLDQLDESTEFLYSALVDDSNRDFRPGKIPPPHHLIKRFLGLNCLRSIEFTLRLLPLNESSQICILLELAIAISQTIIWTENEQTSPLSSGCSVDLVQSSSFSIWLYQHSDNIQHALDVVHLIGSIRQLALSSLSERCHLVQLLTSCWVRQKNVSGLPLVYDGNLPLRNAYDEVLPDVNRSNREELLLWNWTTASLESLCEMVGDSKVETSFETSSTTIRSTCTSLIENLHSITQQSETKPPRNSCSTRKRLAPPTASASVLSACTFCMRLWNSPLGRLGCVLQLWHDSVFPLVAQILSRASNLTSDDVYYVLSAVSYSLHTLFLLVFRSVGHCGSKVSKLGKDCTCQIQSLQPQIQGLLQILQAYDVSFSALTNACLSTVSDPLNRWTFSYMFSETPFGTVDLPLNCSIESLSWLSNLFRWLLRLNARSCDCNSPGTLSLPNENRLNALERLADVSMDLASVWSTQYGLRLQMAVPLLYGAHRLLFHKTKCDLWTEEDIRTPNSGSALLNSPKLSQNYRERWSVLCTQCFVAALETTLNPTEGKYLDQTLVLGLALSVPIEDATTIVRSVVASSRDAPKKIKAIASIMYIFSLVAPERGSNFLHTSISMAKLWSWKAGLKPYGLNLSHLVAGGESAESYAVVLNKLCRIVPSPEQRSGSAPVGVLLPSDTSCVDGPRFSKTDNSSDRARLLPPIRILVNFARDFQLPLRIALMSHLKSLFLSTSGNSLTSTTNQPVPSFDFPGLDGFAGLTTESFVAKQKESNAEKLRFCVHQQIVLRRATLVLSRLMALDCYRPCGDIVNTLRDFYTVTSSYEYERLQFLLAWISFLAPDSAEPHRMELLKLLQMYKRVSLPTSRERELTSSNSNDDVS</sequence>